<keyword evidence="1" id="KW-1185">Reference proteome</keyword>
<dbReference type="Proteomes" id="UP000887565">
    <property type="component" value="Unplaced"/>
</dbReference>
<evidence type="ECO:0000313" key="2">
    <source>
        <dbReference type="WBParaSite" id="nRc.2.0.1.t10361-RA"/>
    </source>
</evidence>
<proteinExistence type="predicted"/>
<dbReference type="WBParaSite" id="nRc.2.0.1.t10361-RA">
    <property type="protein sequence ID" value="nRc.2.0.1.t10361-RA"/>
    <property type="gene ID" value="nRc.2.0.1.g10361"/>
</dbReference>
<protein>
    <submittedName>
        <fullName evidence="2">Uncharacterized protein</fullName>
    </submittedName>
</protein>
<dbReference type="AlphaFoldDB" id="A0A915IAR2"/>
<evidence type="ECO:0000313" key="1">
    <source>
        <dbReference type="Proteomes" id="UP000887565"/>
    </source>
</evidence>
<sequence>MQPPDRTTRKFQFHSVRSEVTVDLNHGTHGPCVRYKSGFLSLMMATSLKYTAIYGDDDYNDDDSYNVSQYLRDCYELTYNNTNNTRRKIRKMMGGGCAGKWKKATLVNVITFRSFGKRSPTRNPRINSDNPEMIEKSDHQELCIMQEKFIEKSLQAFYNFE</sequence>
<name>A0A915IAR2_ROMCU</name>
<accession>A0A915IAR2</accession>
<reference evidence="2" key="1">
    <citation type="submission" date="2022-11" db="UniProtKB">
        <authorList>
            <consortium name="WormBaseParasite"/>
        </authorList>
    </citation>
    <scope>IDENTIFICATION</scope>
</reference>
<organism evidence="1 2">
    <name type="scientific">Romanomermis culicivorax</name>
    <name type="common">Nematode worm</name>
    <dbReference type="NCBI Taxonomy" id="13658"/>
    <lineage>
        <taxon>Eukaryota</taxon>
        <taxon>Metazoa</taxon>
        <taxon>Ecdysozoa</taxon>
        <taxon>Nematoda</taxon>
        <taxon>Enoplea</taxon>
        <taxon>Dorylaimia</taxon>
        <taxon>Mermithida</taxon>
        <taxon>Mermithoidea</taxon>
        <taxon>Mermithidae</taxon>
        <taxon>Romanomermis</taxon>
    </lineage>
</organism>